<dbReference type="RefSeq" id="XP_003060361.1">
    <property type="nucleotide sequence ID" value="XM_003060315.1"/>
</dbReference>
<feature type="region of interest" description="Disordered" evidence="1">
    <location>
        <begin position="24"/>
        <end position="47"/>
    </location>
</feature>
<dbReference type="STRING" id="564608.C1MXA4"/>
<organism evidence="3">
    <name type="scientific">Micromonas pusilla (strain CCMP1545)</name>
    <name type="common">Picoplanktonic green alga</name>
    <dbReference type="NCBI Taxonomy" id="564608"/>
    <lineage>
        <taxon>Eukaryota</taxon>
        <taxon>Viridiplantae</taxon>
        <taxon>Chlorophyta</taxon>
        <taxon>Mamiellophyceae</taxon>
        <taxon>Mamiellales</taxon>
        <taxon>Mamiellaceae</taxon>
        <taxon>Micromonas</taxon>
    </lineage>
</organism>
<keyword evidence="3" id="KW-1185">Reference proteome</keyword>
<dbReference type="AlphaFoldDB" id="C1MXA4"/>
<sequence>MASVASARATKALALSSRARVSGPTTRALAPASTSATRPRARRAGGLDVRADGGSGIDFRGFPYVIARKAGFDTSEGIAGFTPFAELFIGRTAMGGFATGCIQELLTGDGILAQLGLVQEGVPNEFLFQFFIAFLLGSSFTGCFVTFKQFAANEVSDKQRRRYQRFFGLDASTERARAEAERAGKDAADEGAHLATEFSATLAAAGDQIDPSMATIDESDDTMTPKETEAVNMAYLKKVELNNARWAMVGFFAAVLIEARTGAGVKDQLIMYAKMTGVLGPDSGF</sequence>
<dbReference type="Gene3D" id="1.10.3460.10">
    <property type="entry name" value="Chlorophyll a/b binding protein domain"/>
    <property type="match status" value="1"/>
</dbReference>
<dbReference type="GO" id="GO:0009507">
    <property type="term" value="C:chloroplast"/>
    <property type="evidence" value="ECO:0007669"/>
    <property type="project" value="UniProtKB-SubCell"/>
</dbReference>
<name>C1MXA4_MICPC</name>
<evidence type="ECO:0000313" key="3">
    <source>
        <dbReference type="Proteomes" id="UP000001876"/>
    </source>
</evidence>
<protein>
    <submittedName>
        <fullName evidence="2">Predicted protein</fullName>
    </submittedName>
</protein>
<dbReference type="Proteomes" id="UP000001876">
    <property type="component" value="Unassembled WGS sequence"/>
</dbReference>
<dbReference type="OMA" id="NNARWAM"/>
<proteinExistence type="predicted"/>
<dbReference type="SUPFAM" id="SSF103511">
    <property type="entry name" value="Chlorophyll a-b binding protein"/>
    <property type="match status" value="2"/>
</dbReference>
<accession>C1MXA4</accession>
<evidence type="ECO:0000313" key="2">
    <source>
        <dbReference type="EMBL" id="EEH55130.1"/>
    </source>
</evidence>
<dbReference type="KEGG" id="mpp:MICPUCDRAFT_34597"/>
<dbReference type="GeneID" id="9685799"/>
<dbReference type="EMBL" id="GG663742">
    <property type="protein sequence ID" value="EEH55130.1"/>
    <property type="molecule type" value="Genomic_DNA"/>
</dbReference>
<evidence type="ECO:0000256" key="1">
    <source>
        <dbReference type="SAM" id="MobiDB-lite"/>
    </source>
</evidence>
<reference evidence="2 3" key="1">
    <citation type="journal article" date="2009" name="Science">
        <title>Green evolution and dynamic adaptations revealed by genomes of the marine picoeukaryotes Micromonas.</title>
        <authorList>
            <person name="Worden A.Z."/>
            <person name="Lee J.H."/>
            <person name="Mock T."/>
            <person name="Rouze P."/>
            <person name="Simmons M.P."/>
            <person name="Aerts A.L."/>
            <person name="Allen A.E."/>
            <person name="Cuvelier M.L."/>
            <person name="Derelle E."/>
            <person name="Everett M.V."/>
            <person name="Foulon E."/>
            <person name="Grimwood J."/>
            <person name="Gundlach H."/>
            <person name="Henrissat B."/>
            <person name="Napoli C."/>
            <person name="McDonald S.M."/>
            <person name="Parker M.S."/>
            <person name="Rombauts S."/>
            <person name="Salamov A."/>
            <person name="Von Dassow P."/>
            <person name="Badger J.H."/>
            <person name="Coutinho P.M."/>
            <person name="Demir E."/>
            <person name="Dubchak I."/>
            <person name="Gentemann C."/>
            <person name="Eikrem W."/>
            <person name="Gready J.E."/>
            <person name="John U."/>
            <person name="Lanier W."/>
            <person name="Lindquist E.A."/>
            <person name="Lucas S."/>
            <person name="Mayer K.F."/>
            <person name="Moreau H."/>
            <person name="Not F."/>
            <person name="Otillar R."/>
            <person name="Panaud O."/>
            <person name="Pangilinan J."/>
            <person name="Paulsen I."/>
            <person name="Piegu B."/>
            <person name="Poliakov A."/>
            <person name="Robbens S."/>
            <person name="Schmutz J."/>
            <person name="Toulza E."/>
            <person name="Wyss T."/>
            <person name="Zelensky A."/>
            <person name="Zhou K."/>
            <person name="Armbrust E.V."/>
            <person name="Bhattacharya D."/>
            <person name="Goodenough U.W."/>
            <person name="Van de Peer Y."/>
            <person name="Grigoriev I.V."/>
        </authorList>
    </citation>
    <scope>NUCLEOTIDE SEQUENCE [LARGE SCALE GENOMIC DNA]</scope>
    <source>
        <strain evidence="2 3">CCMP1545</strain>
    </source>
</reference>
<dbReference type="OrthoDB" id="543868at2759"/>
<gene>
    <name evidence="2" type="ORF">MICPUCDRAFT_34597</name>
</gene>